<keyword evidence="2" id="KW-1185">Reference proteome</keyword>
<accession>A0ABT4KPG7</accession>
<sequence length="72" mass="7797">MIAETVVVDNSERSLISTREMGPCRRIVSSTLKRFIARINSGSAVFHGLEDARVLMAGLAGSCTYLAGIRIK</sequence>
<evidence type="ECO:0000313" key="1">
    <source>
        <dbReference type="EMBL" id="MCZ4093875.1"/>
    </source>
</evidence>
<gene>
    <name evidence="1" type="ORF">O3W52_29505</name>
</gene>
<reference evidence="1" key="1">
    <citation type="submission" date="2022-10" db="EMBL/GenBank/DDBJ databases">
        <title>Whole genome sequencing of three plant growth promoting bacteria isolated from Vachellia tortilis subsp. raddiana in Morocco.</title>
        <authorList>
            <person name="Hnini M."/>
            <person name="Zouagui R."/>
            <person name="Zouagui H."/>
            <person name="Chemao Elfihri M.-W."/>
            <person name="Ibrahimi A."/>
            <person name="Sbabou L."/>
            <person name="Aurag J."/>
        </authorList>
    </citation>
    <scope>NUCLEOTIDE SEQUENCE</scope>
    <source>
        <strain evidence="1">LMR678</strain>
    </source>
</reference>
<dbReference type="Proteomes" id="UP001079430">
    <property type="component" value="Unassembled WGS sequence"/>
</dbReference>
<evidence type="ECO:0000313" key="2">
    <source>
        <dbReference type="Proteomes" id="UP001079430"/>
    </source>
</evidence>
<dbReference type="RefSeq" id="WP_269287011.1">
    <property type="nucleotide sequence ID" value="NZ_JAPVOI010000006.1"/>
</dbReference>
<organism evidence="1 2">
    <name type="scientific">Sinorhizobium psoraleae</name>
    <dbReference type="NCBI Taxonomy" id="520838"/>
    <lineage>
        <taxon>Bacteria</taxon>
        <taxon>Pseudomonadati</taxon>
        <taxon>Pseudomonadota</taxon>
        <taxon>Alphaproteobacteria</taxon>
        <taxon>Hyphomicrobiales</taxon>
        <taxon>Rhizobiaceae</taxon>
        <taxon>Sinorhizobium/Ensifer group</taxon>
        <taxon>Sinorhizobium</taxon>
    </lineage>
</organism>
<dbReference type="EMBL" id="JAPVOI010000006">
    <property type="protein sequence ID" value="MCZ4093875.1"/>
    <property type="molecule type" value="Genomic_DNA"/>
</dbReference>
<proteinExistence type="predicted"/>
<name>A0ABT4KPG7_9HYPH</name>
<evidence type="ECO:0008006" key="3">
    <source>
        <dbReference type="Google" id="ProtNLM"/>
    </source>
</evidence>
<comment type="caution">
    <text evidence="1">The sequence shown here is derived from an EMBL/GenBank/DDBJ whole genome shotgun (WGS) entry which is preliminary data.</text>
</comment>
<protein>
    <recommendedName>
        <fullName evidence="3">Transposase</fullName>
    </recommendedName>
</protein>